<sequence length="349" mass="40161">MAKKYRIKDIAELAGVSTGTVDRVIHNRGEVSADSRKKIEEVLIKIDYSKSFGIQAKEENKRFRILAILPQHAEGDYWHAVKRGIEHMIYYSAHIEVKLNFLYYNQFNIHSCREAFDKALSMKSDAILIGPSFFDETFMFANQLFIKNIPYIYIDTAVENTKPLAFFGPHPYQTGIVQAKLLTTILEDGKDAVLFQPQRVGDKTSIQSLSRSYGFITYLKEHFPHIKVHSGQYNYENKKENDRLLDCLFDEYHDIGGAAVFDTKGYLIAEYFKERNITNIKLIGFGTNKKNVDCLKSGSIDFLIAERPEYQGEAAMRAAIDYLLYNETGNVENYTPIDILIKETIDFYK</sequence>
<evidence type="ECO:0000313" key="6">
    <source>
        <dbReference type="Proteomes" id="UP000260983"/>
    </source>
</evidence>
<keyword evidence="2 5" id="KW-0238">DNA-binding</keyword>
<reference evidence="5 6" key="1">
    <citation type="submission" date="2018-08" db="EMBL/GenBank/DDBJ databases">
        <title>A genome reference for cultivated species of the human gut microbiota.</title>
        <authorList>
            <person name="Zou Y."/>
            <person name="Xue W."/>
            <person name="Luo G."/>
        </authorList>
    </citation>
    <scope>NUCLEOTIDE SEQUENCE [LARGE SCALE GENOMIC DNA]</scope>
    <source>
        <strain evidence="5 6">OM05-15BH</strain>
    </source>
</reference>
<name>A0A3E5B9R2_9BACE</name>
<dbReference type="EMBL" id="QSUL01000009">
    <property type="protein sequence ID" value="RGN34340.1"/>
    <property type="molecule type" value="Genomic_DNA"/>
</dbReference>
<dbReference type="InterPro" id="IPR025997">
    <property type="entry name" value="SBP_2_dom"/>
</dbReference>
<evidence type="ECO:0000256" key="1">
    <source>
        <dbReference type="ARBA" id="ARBA00023015"/>
    </source>
</evidence>
<organism evidence="5 6">
    <name type="scientific">Bacteroides oleiciplenus</name>
    <dbReference type="NCBI Taxonomy" id="626931"/>
    <lineage>
        <taxon>Bacteria</taxon>
        <taxon>Pseudomonadati</taxon>
        <taxon>Bacteroidota</taxon>
        <taxon>Bacteroidia</taxon>
        <taxon>Bacteroidales</taxon>
        <taxon>Bacteroidaceae</taxon>
        <taxon>Bacteroides</taxon>
    </lineage>
</organism>
<dbReference type="RefSeq" id="WP_009132629.1">
    <property type="nucleotide sequence ID" value="NZ_CABKRN010000007.1"/>
</dbReference>
<evidence type="ECO:0000256" key="3">
    <source>
        <dbReference type="ARBA" id="ARBA00023163"/>
    </source>
</evidence>
<dbReference type="InterPro" id="IPR000843">
    <property type="entry name" value="HTH_LacI"/>
</dbReference>
<dbReference type="SUPFAM" id="SSF53822">
    <property type="entry name" value="Periplasmic binding protein-like I"/>
    <property type="match status" value="1"/>
</dbReference>
<dbReference type="AlphaFoldDB" id="A0A3E5B9R2"/>
<keyword evidence="1" id="KW-0805">Transcription regulation</keyword>
<dbReference type="Proteomes" id="UP000260983">
    <property type="component" value="Unassembled WGS sequence"/>
</dbReference>
<feature type="domain" description="HTH lacI-type" evidence="4">
    <location>
        <begin position="5"/>
        <end position="48"/>
    </location>
</feature>
<evidence type="ECO:0000256" key="2">
    <source>
        <dbReference type="ARBA" id="ARBA00023125"/>
    </source>
</evidence>
<proteinExistence type="predicted"/>
<comment type="caution">
    <text evidence="5">The sequence shown here is derived from an EMBL/GenBank/DDBJ whole genome shotgun (WGS) entry which is preliminary data.</text>
</comment>
<dbReference type="Gene3D" id="3.40.50.2300">
    <property type="match status" value="2"/>
</dbReference>
<dbReference type="InterPro" id="IPR028082">
    <property type="entry name" value="Peripla_BP_I"/>
</dbReference>
<protein>
    <submittedName>
        <fullName evidence="5">LacI family DNA-binding transcriptional regulator</fullName>
    </submittedName>
</protein>
<dbReference type="Gene3D" id="1.10.260.40">
    <property type="entry name" value="lambda repressor-like DNA-binding domains"/>
    <property type="match status" value="1"/>
</dbReference>
<evidence type="ECO:0000313" key="5">
    <source>
        <dbReference type="EMBL" id="RGN34340.1"/>
    </source>
</evidence>
<accession>A0A3E5B9R2</accession>
<dbReference type="SMART" id="SM00354">
    <property type="entry name" value="HTH_LACI"/>
    <property type="match status" value="1"/>
</dbReference>
<dbReference type="GO" id="GO:0003700">
    <property type="term" value="F:DNA-binding transcription factor activity"/>
    <property type="evidence" value="ECO:0007669"/>
    <property type="project" value="TreeGrafter"/>
</dbReference>
<dbReference type="Pfam" id="PF13407">
    <property type="entry name" value="Peripla_BP_4"/>
    <property type="match status" value="1"/>
</dbReference>
<dbReference type="SUPFAM" id="SSF47413">
    <property type="entry name" value="lambda repressor-like DNA-binding domains"/>
    <property type="match status" value="1"/>
</dbReference>
<evidence type="ECO:0000259" key="4">
    <source>
        <dbReference type="PROSITE" id="PS50932"/>
    </source>
</evidence>
<dbReference type="PROSITE" id="PS50932">
    <property type="entry name" value="HTH_LACI_2"/>
    <property type="match status" value="1"/>
</dbReference>
<gene>
    <name evidence="5" type="ORF">DXB65_13755</name>
</gene>
<dbReference type="GO" id="GO:0000976">
    <property type="term" value="F:transcription cis-regulatory region binding"/>
    <property type="evidence" value="ECO:0007669"/>
    <property type="project" value="TreeGrafter"/>
</dbReference>
<dbReference type="PANTHER" id="PTHR30146:SF144">
    <property type="entry name" value="LACI-FAMILY TRANSCRIPTION REGULATOR"/>
    <property type="match status" value="1"/>
</dbReference>
<keyword evidence="3" id="KW-0804">Transcription</keyword>
<dbReference type="Pfam" id="PF00356">
    <property type="entry name" value="LacI"/>
    <property type="match status" value="1"/>
</dbReference>
<dbReference type="InterPro" id="IPR010982">
    <property type="entry name" value="Lambda_DNA-bd_dom_sf"/>
</dbReference>
<dbReference type="CDD" id="cd01392">
    <property type="entry name" value="HTH_LacI"/>
    <property type="match status" value="1"/>
</dbReference>
<dbReference type="PROSITE" id="PS00356">
    <property type="entry name" value="HTH_LACI_1"/>
    <property type="match status" value="1"/>
</dbReference>
<dbReference type="PANTHER" id="PTHR30146">
    <property type="entry name" value="LACI-RELATED TRANSCRIPTIONAL REPRESSOR"/>
    <property type="match status" value="1"/>
</dbReference>